<dbReference type="GO" id="GO:0006865">
    <property type="term" value="P:amino acid transport"/>
    <property type="evidence" value="ECO:0007669"/>
    <property type="project" value="TreeGrafter"/>
</dbReference>
<comment type="subcellular location">
    <subcellularLocation>
        <location evidence="1">Cell inner membrane</location>
        <topology evidence="1">Multi-pass membrane protein</topology>
    </subcellularLocation>
    <subcellularLocation>
        <location evidence="8">Cell membrane</location>
        <topology evidence="8">Multi-pass membrane protein</topology>
    </subcellularLocation>
</comment>
<gene>
    <name evidence="10" type="ORF">GCM10007036_02030</name>
</gene>
<dbReference type="PANTHER" id="PTHR30614">
    <property type="entry name" value="MEMBRANE COMPONENT OF AMINO ACID ABC TRANSPORTER"/>
    <property type="match status" value="1"/>
</dbReference>
<dbReference type="PANTHER" id="PTHR30614:SF34">
    <property type="entry name" value="BLR6398 PROTEIN"/>
    <property type="match status" value="1"/>
</dbReference>
<sequence length="237" mass="25121">MSGMFQTFSWHHVGFLAQAGLWTLLLSTVALFGGAIFGALLMLARISIFPALRGAAAAYIYVVQGIPLLVLLFIAYFGVAFAGFDVPPLVSAGVAFTLYAAAFLGEIWRGSIESVGKGQWEGAAALGLDWPGTMRHVVVPQAIRAAIPPTVGFFVQLVKNTALSSVIGFVELTRAGQIVANATFQPLSVYLTVGAMYFVICSCLSYLSRRLDERMRGQGTRAKAATAQPAALAAAIQ</sequence>
<feature type="transmembrane region" description="Helical" evidence="8">
    <location>
        <begin position="189"/>
        <end position="207"/>
    </location>
</feature>
<dbReference type="InterPro" id="IPR010065">
    <property type="entry name" value="AA_ABC_transptr_permease_3TM"/>
</dbReference>
<evidence type="ECO:0000256" key="8">
    <source>
        <dbReference type="RuleBase" id="RU363032"/>
    </source>
</evidence>
<feature type="transmembrane region" description="Helical" evidence="8">
    <location>
        <begin position="20"/>
        <end position="44"/>
    </location>
</feature>
<dbReference type="InterPro" id="IPR000515">
    <property type="entry name" value="MetI-like"/>
</dbReference>
<evidence type="ECO:0000256" key="7">
    <source>
        <dbReference type="ARBA" id="ARBA00023136"/>
    </source>
</evidence>
<feature type="domain" description="ABC transmembrane type-1" evidence="9">
    <location>
        <begin position="20"/>
        <end position="208"/>
    </location>
</feature>
<evidence type="ECO:0000313" key="10">
    <source>
        <dbReference type="EMBL" id="GGH07254.1"/>
    </source>
</evidence>
<evidence type="ECO:0000256" key="6">
    <source>
        <dbReference type="ARBA" id="ARBA00022989"/>
    </source>
</evidence>
<evidence type="ECO:0000256" key="2">
    <source>
        <dbReference type="ARBA" id="ARBA00010072"/>
    </source>
</evidence>
<proteinExistence type="inferred from homology"/>
<dbReference type="AlphaFoldDB" id="A0A917I2N5"/>
<dbReference type="InterPro" id="IPR035906">
    <property type="entry name" value="MetI-like_sf"/>
</dbReference>
<evidence type="ECO:0000256" key="3">
    <source>
        <dbReference type="ARBA" id="ARBA00022448"/>
    </source>
</evidence>
<comment type="caution">
    <text evidence="10">The sequence shown here is derived from an EMBL/GenBank/DDBJ whole genome shotgun (WGS) entry which is preliminary data.</text>
</comment>
<dbReference type="CDD" id="cd06261">
    <property type="entry name" value="TM_PBP2"/>
    <property type="match status" value="1"/>
</dbReference>
<dbReference type="GO" id="GO:0043190">
    <property type="term" value="C:ATP-binding cassette (ABC) transporter complex"/>
    <property type="evidence" value="ECO:0007669"/>
    <property type="project" value="InterPro"/>
</dbReference>
<reference evidence="10" key="1">
    <citation type="journal article" date="2014" name="Int. J. Syst. Evol. Microbiol.">
        <title>Complete genome sequence of Corynebacterium casei LMG S-19264T (=DSM 44701T), isolated from a smear-ripened cheese.</title>
        <authorList>
            <consortium name="US DOE Joint Genome Institute (JGI-PGF)"/>
            <person name="Walter F."/>
            <person name="Albersmeier A."/>
            <person name="Kalinowski J."/>
            <person name="Ruckert C."/>
        </authorList>
    </citation>
    <scope>NUCLEOTIDE SEQUENCE</scope>
    <source>
        <strain evidence="10">CGMCC 1.12214</strain>
    </source>
</reference>
<keyword evidence="6 8" id="KW-1133">Transmembrane helix</keyword>
<dbReference type="NCBIfam" id="TIGR01726">
    <property type="entry name" value="HEQRo_perm_3TM"/>
    <property type="match status" value="1"/>
</dbReference>
<dbReference type="GO" id="GO:0022857">
    <property type="term" value="F:transmembrane transporter activity"/>
    <property type="evidence" value="ECO:0007669"/>
    <property type="project" value="InterPro"/>
</dbReference>
<dbReference type="InterPro" id="IPR043429">
    <property type="entry name" value="ArtM/GltK/GlnP/TcyL/YhdX-like"/>
</dbReference>
<evidence type="ECO:0000259" key="9">
    <source>
        <dbReference type="PROSITE" id="PS50928"/>
    </source>
</evidence>
<dbReference type="Proteomes" id="UP000603912">
    <property type="component" value="Unassembled WGS sequence"/>
</dbReference>
<accession>A0A917I2N5</accession>
<keyword evidence="4" id="KW-1003">Cell membrane</keyword>
<dbReference type="Gene3D" id="1.10.3720.10">
    <property type="entry name" value="MetI-like"/>
    <property type="match status" value="1"/>
</dbReference>
<keyword evidence="11" id="KW-1185">Reference proteome</keyword>
<dbReference type="EMBL" id="BMES01000001">
    <property type="protein sequence ID" value="GGH07254.1"/>
    <property type="molecule type" value="Genomic_DNA"/>
</dbReference>
<dbReference type="PROSITE" id="PS50928">
    <property type="entry name" value="ABC_TM1"/>
    <property type="match status" value="1"/>
</dbReference>
<evidence type="ECO:0000256" key="1">
    <source>
        <dbReference type="ARBA" id="ARBA00004429"/>
    </source>
</evidence>
<keyword evidence="5 8" id="KW-0812">Transmembrane</keyword>
<organism evidence="10 11">
    <name type="scientific">Alsobacter metallidurans</name>
    <dbReference type="NCBI Taxonomy" id="340221"/>
    <lineage>
        <taxon>Bacteria</taxon>
        <taxon>Pseudomonadati</taxon>
        <taxon>Pseudomonadota</taxon>
        <taxon>Alphaproteobacteria</taxon>
        <taxon>Hyphomicrobiales</taxon>
        <taxon>Alsobacteraceae</taxon>
        <taxon>Alsobacter</taxon>
    </lineage>
</organism>
<dbReference type="Pfam" id="PF00528">
    <property type="entry name" value="BPD_transp_1"/>
    <property type="match status" value="1"/>
</dbReference>
<feature type="transmembrane region" description="Helical" evidence="8">
    <location>
        <begin position="89"/>
        <end position="108"/>
    </location>
</feature>
<evidence type="ECO:0000313" key="11">
    <source>
        <dbReference type="Proteomes" id="UP000603912"/>
    </source>
</evidence>
<protein>
    <submittedName>
        <fullName evidence="10">Amino acid ABC transporter permease</fullName>
    </submittedName>
</protein>
<evidence type="ECO:0000256" key="4">
    <source>
        <dbReference type="ARBA" id="ARBA00022475"/>
    </source>
</evidence>
<feature type="transmembrane region" description="Helical" evidence="8">
    <location>
        <begin position="56"/>
        <end position="77"/>
    </location>
</feature>
<evidence type="ECO:0000256" key="5">
    <source>
        <dbReference type="ARBA" id="ARBA00022692"/>
    </source>
</evidence>
<comment type="similarity">
    <text evidence="2">Belongs to the binding-protein-dependent transport system permease family. HisMQ subfamily.</text>
</comment>
<reference evidence="10" key="2">
    <citation type="submission" date="2020-09" db="EMBL/GenBank/DDBJ databases">
        <authorList>
            <person name="Sun Q."/>
            <person name="Zhou Y."/>
        </authorList>
    </citation>
    <scope>NUCLEOTIDE SEQUENCE</scope>
    <source>
        <strain evidence="10">CGMCC 1.12214</strain>
    </source>
</reference>
<keyword evidence="7 8" id="KW-0472">Membrane</keyword>
<dbReference type="SUPFAM" id="SSF161098">
    <property type="entry name" value="MetI-like"/>
    <property type="match status" value="1"/>
</dbReference>
<keyword evidence="3 8" id="KW-0813">Transport</keyword>
<name>A0A917I2N5_9HYPH</name>